<comment type="caution">
    <text evidence="5">The sequence shown here is derived from an EMBL/GenBank/DDBJ whole genome shotgun (WGS) entry which is preliminary data.</text>
</comment>
<evidence type="ECO:0000256" key="4">
    <source>
        <dbReference type="RuleBase" id="RU003690"/>
    </source>
</evidence>
<evidence type="ECO:0000256" key="3">
    <source>
        <dbReference type="ARBA" id="ARBA00023295"/>
    </source>
</evidence>
<dbReference type="InterPro" id="IPR033132">
    <property type="entry name" value="GH_1_N_CS"/>
</dbReference>
<evidence type="ECO:0000256" key="2">
    <source>
        <dbReference type="ARBA" id="ARBA00022801"/>
    </source>
</evidence>
<proteinExistence type="inferred from homology"/>
<comment type="similarity">
    <text evidence="1 4">Belongs to the glycosyl hydrolase 1 family.</text>
</comment>
<dbReference type="PANTHER" id="PTHR10353:SF137">
    <property type="entry name" value="MYROSINASE 3-RELATED"/>
    <property type="match status" value="1"/>
</dbReference>
<dbReference type="SUPFAM" id="SSF51445">
    <property type="entry name" value="(Trans)glycosidases"/>
    <property type="match status" value="1"/>
</dbReference>
<dbReference type="PROSITE" id="PS00653">
    <property type="entry name" value="GLYCOSYL_HYDROL_F1_2"/>
    <property type="match status" value="1"/>
</dbReference>
<reference evidence="5" key="1">
    <citation type="submission" date="2022-12" db="EMBL/GenBank/DDBJ databases">
        <title>Draft genome assemblies for two species of Escallonia (Escalloniales).</title>
        <authorList>
            <person name="Chanderbali A."/>
            <person name="Dervinis C."/>
            <person name="Anghel I."/>
            <person name="Soltis D."/>
            <person name="Soltis P."/>
            <person name="Zapata F."/>
        </authorList>
    </citation>
    <scope>NUCLEOTIDE SEQUENCE</scope>
    <source>
        <strain evidence="5">UCBG92.1500</strain>
        <tissue evidence="5">Leaf</tissue>
    </source>
</reference>
<dbReference type="InterPro" id="IPR017853">
    <property type="entry name" value="GH"/>
</dbReference>
<dbReference type="AlphaFoldDB" id="A0AA88SHW6"/>
<evidence type="ECO:0000256" key="1">
    <source>
        <dbReference type="ARBA" id="ARBA00010838"/>
    </source>
</evidence>
<dbReference type="InterPro" id="IPR001360">
    <property type="entry name" value="Glyco_hydro_1"/>
</dbReference>
<dbReference type="PANTHER" id="PTHR10353">
    <property type="entry name" value="GLYCOSYL HYDROLASE"/>
    <property type="match status" value="1"/>
</dbReference>
<dbReference type="GO" id="GO:0005975">
    <property type="term" value="P:carbohydrate metabolic process"/>
    <property type="evidence" value="ECO:0007669"/>
    <property type="project" value="InterPro"/>
</dbReference>
<keyword evidence="2" id="KW-0378">Hydrolase</keyword>
<name>A0AA88SHW6_9ASTE</name>
<dbReference type="Gene3D" id="3.20.20.80">
    <property type="entry name" value="Glycosidases"/>
    <property type="match status" value="2"/>
</dbReference>
<organism evidence="5 6">
    <name type="scientific">Escallonia rubra</name>
    <dbReference type="NCBI Taxonomy" id="112253"/>
    <lineage>
        <taxon>Eukaryota</taxon>
        <taxon>Viridiplantae</taxon>
        <taxon>Streptophyta</taxon>
        <taxon>Embryophyta</taxon>
        <taxon>Tracheophyta</taxon>
        <taxon>Spermatophyta</taxon>
        <taxon>Magnoliopsida</taxon>
        <taxon>eudicotyledons</taxon>
        <taxon>Gunneridae</taxon>
        <taxon>Pentapetalae</taxon>
        <taxon>asterids</taxon>
        <taxon>campanulids</taxon>
        <taxon>Escalloniales</taxon>
        <taxon>Escalloniaceae</taxon>
        <taxon>Escallonia</taxon>
    </lineage>
</organism>
<evidence type="ECO:0008006" key="7">
    <source>
        <dbReference type="Google" id="ProtNLM"/>
    </source>
</evidence>
<dbReference type="EMBL" id="JAVXUO010000563">
    <property type="protein sequence ID" value="KAK2991150.1"/>
    <property type="molecule type" value="Genomic_DNA"/>
</dbReference>
<dbReference type="Pfam" id="PF00232">
    <property type="entry name" value="Glyco_hydro_1"/>
    <property type="match status" value="2"/>
</dbReference>
<gene>
    <name evidence="5" type="ORF">RJ640_024692</name>
</gene>
<keyword evidence="6" id="KW-1185">Reference proteome</keyword>
<evidence type="ECO:0000313" key="6">
    <source>
        <dbReference type="Proteomes" id="UP001187471"/>
    </source>
</evidence>
<dbReference type="Proteomes" id="UP001187471">
    <property type="component" value="Unassembled WGS sequence"/>
</dbReference>
<sequence length="100" mass="10635">MAAPVLPGATFRPDFPEGFIFGASTSAFQIEGAVDEDGRDGKASGGPFGDGKNQQGIIFYNNLIDRLLLLGIIPIVTLSHWDIPQALDDEYGGLLSPEIT</sequence>
<accession>A0AA88SHW6</accession>
<evidence type="ECO:0000313" key="5">
    <source>
        <dbReference type="EMBL" id="KAK2991150.1"/>
    </source>
</evidence>
<dbReference type="GO" id="GO:0008422">
    <property type="term" value="F:beta-glucosidase activity"/>
    <property type="evidence" value="ECO:0007669"/>
    <property type="project" value="TreeGrafter"/>
</dbReference>
<keyword evidence="3" id="KW-0326">Glycosidase</keyword>
<protein>
    <recommendedName>
        <fullName evidence="7">Beta-glucosidase</fullName>
    </recommendedName>
</protein>